<evidence type="ECO:0000256" key="2">
    <source>
        <dbReference type="ARBA" id="ARBA00022448"/>
    </source>
</evidence>
<dbReference type="PRINTS" id="PR00909">
    <property type="entry name" value="SPERMDNBNDNG"/>
</dbReference>
<keyword evidence="3 7" id="KW-0732">Signal</keyword>
<dbReference type="RefSeq" id="WP_085283052.1">
    <property type="nucleotide sequence ID" value="NZ_FOBI01000001.1"/>
</dbReference>
<dbReference type="PANTHER" id="PTHR30222:SF12">
    <property type="entry name" value="NORSPERMIDINE SENSOR"/>
    <property type="match status" value="1"/>
</dbReference>
<name>A0A1H7G6G5_9GAMM</name>
<keyword evidence="4 5" id="KW-0574">Periplasm</keyword>
<feature type="chain" id="PRO_5011720327" description="Putrescine-binding periplasmic protein" evidence="7">
    <location>
        <begin position="21"/>
        <end position="361"/>
    </location>
</feature>
<dbReference type="Proteomes" id="UP000199297">
    <property type="component" value="Unassembled WGS sequence"/>
</dbReference>
<dbReference type="Pfam" id="PF13416">
    <property type="entry name" value="SBP_bac_8"/>
    <property type="match status" value="1"/>
</dbReference>
<evidence type="ECO:0000256" key="3">
    <source>
        <dbReference type="ARBA" id="ARBA00022729"/>
    </source>
</evidence>
<organism evidence="8 9">
    <name type="scientific">Colwellia chukchiensis</name>
    <dbReference type="NCBI Taxonomy" id="641665"/>
    <lineage>
        <taxon>Bacteria</taxon>
        <taxon>Pseudomonadati</taxon>
        <taxon>Pseudomonadota</taxon>
        <taxon>Gammaproteobacteria</taxon>
        <taxon>Alteromonadales</taxon>
        <taxon>Colwelliaceae</taxon>
        <taxon>Colwellia</taxon>
    </lineage>
</organism>
<accession>A0A1H7G6G5</accession>
<evidence type="ECO:0000256" key="5">
    <source>
        <dbReference type="PIRNR" id="PIRNR019574"/>
    </source>
</evidence>
<dbReference type="AlphaFoldDB" id="A0A1H7G6G5"/>
<evidence type="ECO:0000256" key="1">
    <source>
        <dbReference type="ARBA" id="ARBA00004418"/>
    </source>
</evidence>
<dbReference type="STRING" id="641665.GCA_002104455_00593"/>
<dbReference type="PANTHER" id="PTHR30222">
    <property type="entry name" value="SPERMIDINE/PUTRESCINE-BINDING PERIPLASMIC PROTEIN"/>
    <property type="match status" value="1"/>
</dbReference>
<dbReference type="GO" id="GO:0042597">
    <property type="term" value="C:periplasmic space"/>
    <property type="evidence" value="ECO:0007669"/>
    <property type="project" value="UniProtKB-SubCell"/>
</dbReference>
<dbReference type="Gene3D" id="3.40.190.10">
    <property type="entry name" value="Periplasmic binding protein-like II"/>
    <property type="match status" value="2"/>
</dbReference>
<feature type="binding site" evidence="6">
    <location>
        <position position="339"/>
    </location>
    <ligand>
        <name>spermidine</name>
        <dbReference type="ChEBI" id="CHEBI:57834"/>
    </ligand>
</feature>
<evidence type="ECO:0000313" key="8">
    <source>
        <dbReference type="EMBL" id="SEK33936.1"/>
    </source>
</evidence>
<comment type="subcellular location">
    <subcellularLocation>
        <location evidence="1 5">Periplasm</location>
    </subcellularLocation>
</comment>
<dbReference type="InterPro" id="IPR006059">
    <property type="entry name" value="SBP"/>
</dbReference>
<reference evidence="9" key="1">
    <citation type="submission" date="2016-10" db="EMBL/GenBank/DDBJ databases">
        <authorList>
            <person name="Varghese N."/>
            <person name="Submissions S."/>
        </authorList>
    </citation>
    <scope>NUCLEOTIDE SEQUENCE [LARGE SCALE GENOMIC DNA]</scope>
    <source>
        <strain evidence="9">CGMCC 1.9127</strain>
    </source>
</reference>
<keyword evidence="2 5" id="KW-0813">Transport</keyword>
<comment type="function">
    <text evidence="5">Required for the activity of the bacterial periplasmic transport system of putrescine.</text>
</comment>
<dbReference type="CDD" id="cd13659">
    <property type="entry name" value="PBP2_PotF"/>
    <property type="match status" value="1"/>
</dbReference>
<dbReference type="GO" id="GO:0015846">
    <property type="term" value="P:polyamine transport"/>
    <property type="evidence" value="ECO:0007669"/>
    <property type="project" value="InterPro"/>
</dbReference>
<sequence length="361" mass="39664">MKVKSITLATALMTTMTAFAAEKVVNVYNWSDYIDPKAIEIFEQQTGIKVNYDVYDSNEILEAKLMSGGSGYDVVVPTGSFLERQAKAGIYSAIDKSQLPNYANIDSELAAKMALHDPDNKYGVPYTWGTIGLGINQDMVKQRLGDVELNSLDLVFKPEVAAKLADCGIGMLDSPAEVMSIALNYIGLDPNSENGKDLKNAQKMMQEVRPHYKYFNSGRLIADLANGDICVAIGYNGDMLQAQSRANEAGQGVKVAYHIPKEGTIAWFDMMAIPGDAPHKQEAYQFINYILSAKTGASIANYVYYAVANTAADEFILDEIKSNSGIYPNAATKAKLFTQQAHTPRFDRKLTRAWTTIKTGR</sequence>
<feature type="signal peptide" evidence="7">
    <location>
        <begin position="1"/>
        <end position="20"/>
    </location>
</feature>
<dbReference type="PIRSF" id="PIRSF019574">
    <property type="entry name" value="Periplasmic_polyamine_BP"/>
    <property type="match status" value="1"/>
</dbReference>
<dbReference type="OrthoDB" id="9769319at2"/>
<gene>
    <name evidence="8" type="ORF">SAMN05216262_101110</name>
</gene>
<keyword evidence="9" id="KW-1185">Reference proteome</keyword>
<dbReference type="InterPro" id="IPR001188">
    <property type="entry name" value="Sperm_putr-bd"/>
</dbReference>
<evidence type="ECO:0000256" key="6">
    <source>
        <dbReference type="PIRSR" id="PIRSR019574-1"/>
    </source>
</evidence>
<evidence type="ECO:0000313" key="9">
    <source>
        <dbReference type="Proteomes" id="UP000199297"/>
    </source>
</evidence>
<dbReference type="GO" id="GO:0019808">
    <property type="term" value="F:polyamine binding"/>
    <property type="evidence" value="ECO:0007669"/>
    <property type="project" value="InterPro"/>
</dbReference>
<dbReference type="SUPFAM" id="SSF53850">
    <property type="entry name" value="Periplasmic binding protein-like II"/>
    <property type="match status" value="1"/>
</dbReference>
<proteinExistence type="inferred from homology"/>
<protein>
    <recommendedName>
        <fullName evidence="5">Putrescine-binding periplasmic protein</fullName>
    </recommendedName>
</protein>
<evidence type="ECO:0000256" key="4">
    <source>
        <dbReference type="ARBA" id="ARBA00022764"/>
    </source>
</evidence>
<dbReference type="EMBL" id="FOBI01000001">
    <property type="protein sequence ID" value="SEK33936.1"/>
    <property type="molecule type" value="Genomic_DNA"/>
</dbReference>
<comment type="similarity">
    <text evidence="5">Belongs to the bacterial solute-binding protein PotD/PotF family.</text>
</comment>
<evidence type="ECO:0000256" key="7">
    <source>
        <dbReference type="SAM" id="SignalP"/>
    </source>
</evidence>